<dbReference type="Gene3D" id="3.40.50.1000">
    <property type="entry name" value="HAD superfamily/HAD-like"/>
    <property type="match status" value="1"/>
</dbReference>
<reference evidence="1" key="1">
    <citation type="journal article" date="2014" name="Front. Microbiol.">
        <title>High frequency of phylogenetically diverse reductive dehalogenase-homologous genes in deep subseafloor sedimentary metagenomes.</title>
        <authorList>
            <person name="Kawai M."/>
            <person name="Futagami T."/>
            <person name="Toyoda A."/>
            <person name="Takaki Y."/>
            <person name="Nishi S."/>
            <person name="Hori S."/>
            <person name="Arai W."/>
            <person name="Tsubouchi T."/>
            <person name="Morono Y."/>
            <person name="Uchiyama I."/>
            <person name="Ito T."/>
            <person name="Fujiyama A."/>
            <person name="Inagaki F."/>
            <person name="Takami H."/>
        </authorList>
    </citation>
    <scope>NUCLEOTIDE SEQUENCE</scope>
    <source>
        <strain evidence="1">Expedition CK06-06</strain>
    </source>
</reference>
<sequence>VNLLPRNCYGIEKVNRVQETYTLSQYEYIYAYGDSHGDKEMLSIANERYYKNF</sequence>
<dbReference type="AlphaFoldDB" id="X1CNY5"/>
<dbReference type="EMBL" id="BART01027834">
    <property type="protein sequence ID" value="GAG97863.1"/>
    <property type="molecule type" value="Genomic_DNA"/>
</dbReference>
<organism evidence="1">
    <name type="scientific">marine sediment metagenome</name>
    <dbReference type="NCBI Taxonomy" id="412755"/>
    <lineage>
        <taxon>unclassified sequences</taxon>
        <taxon>metagenomes</taxon>
        <taxon>ecological metagenomes</taxon>
    </lineage>
</organism>
<protein>
    <recommendedName>
        <fullName evidence="2">Phosphoserine phosphatase</fullName>
    </recommendedName>
</protein>
<gene>
    <name evidence="1" type="ORF">S01H4_49237</name>
</gene>
<accession>X1CNY5</accession>
<name>X1CNY5_9ZZZZ</name>
<proteinExistence type="predicted"/>
<comment type="caution">
    <text evidence="1">The sequence shown here is derived from an EMBL/GenBank/DDBJ whole genome shotgun (WGS) entry which is preliminary data.</text>
</comment>
<evidence type="ECO:0000313" key="1">
    <source>
        <dbReference type="EMBL" id="GAG97863.1"/>
    </source>
</evidence>
<evidence type="ECO:0008006" key="2">
    <source>
        <dbReference type="Google" id="ProtNLM"/>
    </source>
</evidence>
<feature type="non-terminal residue" evidence="1">
    <location>
        <position position="1"/>
    </location>
</feature>
<dbReference type="InterPro" id="IPR023214">
    <property type="entry name" value="HAD_sf"/>
</dbReference>